<keyword evidence="4" id="KW-0808">Transferase</keyword>
<evidence type="ECO:0000256" key="2">
    <source>
        <dbReference type="PIRSR" id="PIRSR620019-2"/>
    </source>
</evidence>
<sequence length="212" mass="23063">MGDNIMLHIIGCGGHARSVADVFLQADCDEKIVFYDNNARAEEKILGFPVKLMPELDFFVGKKIHVAIGDNDKRRNMCNMFQNVSQVSFQNIISRYAAVSSFAHLGKGIFVGDFCHVGPEAQIGDFSILNNSAVIEHEVMIGAYTHVAPRAVISGRSKIGDDVFLGVGSVVKDNINIENDIIVGAGGIVVKNLCKHGIYIGCPARIREISNE</sequence>
<dbReference type="PANTHER" id="PTHR43300">
    <property type="entry name" value="ACETYLTRANSFERASE"/>
    <property type="match status" value="1"/>
</dbReference>
<protein>
    <submittedName>
        <fullName evidence="4">Acetyltransferase</fullName>
    </submittedName>
</protein>
<evidence type="ECO:0000313" key="5">
    <source>
        <dbReference type="Proteomes" id="UP000433181"/>
    </source>
</evidence>
<proteinExistence type="predicted"/>
<dbReference type="SUPFAM" id="SSF51161">
    <property type="entry name" value="Trimeric LpxA-like enzymes"/>
    <property type="match status" value="1"/>
</dbReference>
<gene>
    <name evidence="4" type="ORF">FYJ84_10320</name>
</gene>
<dbReference type="InterPro" id="IPR020019">
    <property type="entry name" value="AcTrfase_PglD-like"/>
</dbReference>
<evidence type="ECO:0000259" key="3">
    <source>
        <dbReference type="Pfam" id="PF17836"/>
    </source>
</evidence>
<reference evidence="4 5" key="1">
    <citation type="submission" date="2019-08" db="EMBL/GenBank/DDBJ databases">
        <title>In-depth cultivation of the pig gut microbiome towards novel bacterial diversity and tailored functional studies.</title>
        <authorList>
            <person name="Wylensek D."/>
            <person name="Hitch T.C.A."/>
            <person name="Clavel T."/>
        </authorList>
    </citation>
    <scope>NUCLEOTIDE SEQUENCE [LARGE SCALE GENOMIC DNA]</scope>
    <source>
        <strain evidence="4 5">WCA-693-APC-5D-A</strain>
    </source>
</reference>
<comment type="caution">
    <text evidence="4">The sequence shown here is derived from an EMBL/GenBank/DDBJ whole genome shotgun (WGS) entry which is preliminary data.</text>
</comment>
<dbReference type="InterPro" id="IPR011004">
    <property type="entry name" value="Trimer_LpxA-like_sf"/>
</dbReference>
<dbReference type="InterPro" id="IPR041561">
    <property type="entry name" value="PglD_N"/>
</dbReference>
<dbReference type="Pfam" id="PF17836">
    <property type="entry name" value="PglD_N"/>
    <property type="match status" value="1"/>
</dbReference>
<feature type="domain" description="PglD N-terminal" evidence="3">
    <location>
        <begin position="7"/>
        <end position="80"/>
    </location>
</feature>
<dbReference type="GO" id="GO:0016740">
    <property type="term" value="F:transferase activity"/>
    <property type="evidence" value="ECO:0007669"/>
    <property type="project" value="UniProtKB-KW"/>
</dbReference>
<dbReference type="PANTHER" id="PTHR43300:SF7">
    <property type="entry name" value="UDP-N-ACETYLBACILLOSAMINE N-ACETYLTRANSFERASE"/>
    <property type="match status" value="1"/>
</dbReference>
<feature type="binding site" evidence="2">
    <location>
        <position position="146"/>
    </location>
    <ligand>
        <name>acetyl-CoA</name>
        <dbReference type="ChEBI" id="CHEBI:57288"/>
    </ligand>
</feature>
<evidence type="ECO:0000256" key="1">
    <source>
        <dbReference type="PIRSR" id="PIRSR620019-1"/>
    </source>
</evidence>
<dbReference type="InterPro" id="IPR050179">
    <property type="entry name" value="Trans_hexapeptide_repeat"/>
</dbReference>
<dbReference type="Gene3D" id="3.40.50.20">
    <property type="match status" value="1"/>
</dbReference>
<feature type="active site" description="Proton acceptor" evidence="1">
    <location>
        <position position="137"/>
    </location>
</feature>
<dbReference type="EMBL" id="VUNR01000022">
    <property type="protein sequence ID" value="MSU09380.1"/>
    <property type="molecule type" value="Genomic_DNA"/>
</dbReference>
<organism evidence="4 5">
    <name type="scientific">Anaerovibrio slackiae</name>
    <dbReference type="NCBI Taxonomy" id="2652309"/>
    <lineage>
        <taxon>Bacteria</taxon>
        <taxon>Bacillati</taxon>
        <taxon>Bacillota</taxon>
        <taxon>Negativicutes</taxon>
        <taxon>Selenomonadales</taxon>
        <taxon>Selenomonadaceae</taxon>
        <taxon>Anaerovibrio</taxon>
    </lineage>
</organism>
<dbReference type="AlphaFoldDB" id="A0A6I2UIH1"/>
<dbReference type="Proteomes" id="UP000433181">
    <property type="component" value="Unassembled WGS sequence"/>
</dbReference>
<accession>A0A6I2UIH1</accession>
<feature type="site" description="Increases basicity of active site His" evidence="1">
    <location>
        <position position="138"/>
    </location>
</feature>
<feature type="binding site" evidence="2">
    <location>
        <position position="69"/>
    </location>
    <ligand>
        <name>substrate</name>
    </ligand>
</feature>
<dbReference type="Gene3D" id="2.160.10.10">
    <property type="entry name" value="Hexapeptide repeat proteins"/>
    <property type="match status" value="1"/>
</dbReference>
<dbReference type="CDD" id="cd03360">
    <property type="entry name" value="LbH_AT_putative"/>
    <property type="match status" value="1"/>
</dbReference>
<dbReference type="NCBIfam" id="TIGR03570">
    <property type="entry name" value="NeuD_NnaD"/>
    <property type="match status" value="1"/>
</dbReference>
<evidence type="ECO:0000313" key="4">
    <source>
        <dbReference type="EMBL" id="MSU09380.1"/>
    </source>
</evidence>
<keyword evidence="5" id="KW-1185">Reference proteome</keyword>
<name>A0A6I2UIH1_9FIRM</name>